<evidence type="ECO:0000256" key="4">
    <source>
        <dbReference type="ARBA" id="ARBA00022801"/>
    </source>
</evidence>
<name>A0A8K0NSE8_9TREE</name>
<evidence type="ECO:0000313" key="8">
    <source>
        <dbReference type="Proteomes" id="UP000812966"/>
    </source>
</evidence>
<dbReference type="Pfam" id="PF14310">
    <property type="entry name" value="Fn3-like"/>
    <property type="match status" value="1"/>
</dbReference>
<evidence type="ECO:0000256" key="1">
    <source>
        <dbReference type="ARBA" id="ARBA00000448"/>
    </source>
</evidence>
<accession>A0A8K0NSE8</accession>
<dbReference type="Gene3D" id="2.60.40.10">
    <property type="entry name" value="Immunoglobulins"/>
    <property type="match status" value="1"/>
</dbReference>
<proteinExistence type="inferred from homology"/>
<dbReference type="SUPFAM" id="SSF52279">
    <property type="entry name" value="Beta-D-glucan exohydrolase, C-terminal domain"/>
    <property type="match status" value="1"/>
</dbReference>
<dbReference type="PANTHER" id="PTHR42715">
    <property type="entry name" value="BETA-GLUCOSIDASE"/>
    <property type="match status" value="1"/>
</dbReference>
<dbReference type="SUPFAM" id="SSF51445">
    <property type="entry name" value="(Trans)glycosidases"/>
    <property type="match status" value="1"/>
</dbReference>
<dbReference type="Gene3D" id="3.20.20.300">
    <property type="entry name" value="Glycoside hydrolase, family 3, N-terminal domain"/>
    <property type="match status" value="1"/>
</dbReference>
<reference evidence="7" key="1">
    <citation type="submission" date="2020-04" db="EMBL/GenBank/DDBJ databases">
        <title>Analysis of mating type loci in Filobasidium floriforme.</title>
        <authorList>
            <person name="Nowrousian M."/>
        </authorList>
    </citation>
    <scope>NUCLEOTIDE SEQUENCE</scope>
    <source>
        <strain evidence="7">CBS 6242</strain>
    </source>
</reference>
<dbReference type="EMBL" id="JABELV010000088">
    <property type="protein sequence ID" value="KAG7531547.1"/>
    <property type="molecule type" value="Genomic_DNA"/>
</dbReference>
<dbReference type="Pfam" id="PF00933">
    <property type="entry name" value="Glyco_hydro_3"/>
    <property type="match status" value="1"/>
</dbReference>
<dbReference type="InterPro" id="IPR013783">
    <property type="entry name" value="Ig-like_fold"/>
</dbReference>
<dbReference type="AlphaFoldDB" id="A0A8K0NSE8"/>
<dbReference type="InterPro" id="IPR017853">
    <property type="entry name" value="GH"/>
</dbReference>
<dbReference type="GO" id="GO:0008422">
    <property type="term" value="F:beta-glucosidase activity"/>
    <property type="evidence" value="ECO:0007669"/>
    <property type="project" value="UniProtKB-EC"/>
</dbReference>
<dbReference type="InterPro" id="IPR050288">
    <property type="entry name" value="Cellulose_deg_GH3"/>
</dbReference>
<dbReference type="Pfam" id="PF01915">
    <property type="entry name" value="Glyco_hydro_3_C"/>
    <property type="match status" value="1"/>
</dbReference>
<keyword evidence="4" id="KW-0378">Hydrolase</keyword>
<evidence type="ECO:0000259" key="6">
    <source>
        <dbReference type="PROSITE" id="PS51820"/>
    </source>
</evidence>
<keyword evidence="8" id="KW-1185">Reference proteome</keyword>
<dbReference type="InterPro" id="IPR036962">
    <property type="entry name" value="Glyco_hydro_3_N_sf"/>
</dbReference>
<evidence type="ECO:0000256" key="5">
    <source>
        <dbReference type="ARBA" id="ARBA00023295"/>
    </source>
</evidence>
<comment type="catalytic activity">
    <reaction evidence="1">
        <text>Hydrolysis of terminal, non-reducing beta-D-glucosyl residues with release of beta-D-glucose.</text>
        <dbReference type="EC" id="3.2.1.21"/>
    </reaction>
</comment>
<dbReference type="InterPro" id="IPR036881">
    <property type="entry name" value="Glyco_hydro_3_C_sf"/>
</dbReference>
<gene>
    <name evidence="7" type="ORF">FFLO_04287</name>
</gene>
<sequence>MTQTVIDADFDVEDLLESMTTYERSLLLAGQLGTTPIPSKKLPNVRFSDGPSAANGNAYFNGPPTNLFPCSMAMAASFDRELIAEIGDAIAVQAHAKQIHCLYGPTVNIARSPLSGRGYEFSGEDPHLSGELAAVWIEHVQAGGVIACIKHFVGNEQEYRKHTTDVIVSDRALREIYLEPFRIAVEKANPLAIMPSYNMLNGTHACENRFLLTDVLRKEWGWEGCTLGDYYGTHSCMKSIRAGLDVELPEPCFRGPAQMINMLECGKVKPTEVKTLARRVLNLIKAAVKSGISFDGIEGNVDTPETRDFLRRSAGDAVVLLKNDNGVLPLKAEKVKTVAVIGAAAALHHTSGGGAASVHVEAFVDTPLEGIQDLAKEHGIEVHYAIGNQTHLFTPLITPFLRMPGSTSGEGGVALIEFWRTQPTKDWRDPSVGEIKSDVSPDHILISKTAKCLMMDGAPRDIITGAHFVKFTSVFMPSSSGDWLIGLTGIDHALLFLDGELIIDYSKDLQPGKLFFEFCQAEKTAIVKGMTRGQSYTIEVRCWNSGKLDALPVRLPAGFQIGAVPVLDPDQGIAEAVELSASCDATVVVIGLGKDYETEGSDRSTMDLPGNSDKLIRAVLAKTPDAIIVIQSGTPTTMDWADEASTVVQAFYSGTAVGHGIADVLFGKVNPSAKLPMSFPKKLVDHPSGRNFGEQSPLTDKVVYAEDIYVGYRHFDTASCKPRFPFGHGLSYTSFEYSNLKVIANGSAEVPDFAVTLDVKNIGEVFGKESVQLYVRDLESRLPRPFQELKAFDKVSLESGYVGSIEMRLDKHAFKYWDDREGGSWVIEAGDFDIAVGASSTDIRLVHRIRIEKDLQWTGL</sequence>
<keyword evidence="5" id="KW-0326">Glycosidase</keyword>
<dbReference type="InterPro" id="IPR002772">
    <property type="entry name" value="Glyco_hydro_3_C"/>
</dbReference>
<organism evidence="7 8">
    <name type="scientific">Filobasidium floriforme</name>
    <dbReference type="NCBI Taxonomy" id="5210"/>
    <lineage>
        <taxon>Eukaryota</taxon>
        <taxon>Fungi</taxon>
        <taxon>Dikarya</taxon>
        <taxon>Basidiomycota</taxon>
        <taxon>Agaricomycotina</taxon>
        <taxon>Tremellomycetes</taxon>
        <taxon>Filobasidiales</taxon>
        <taxon>Filobasidiaceae</taxon>
        <taxon>Filobasidium</taxon>
    </lineage>
</organism>
<evidence type="ECO:0000313" key="7">
    <source>
        <dbReference type="EMBL" id="KAG7531547.1"/>
    </source>
</evidence>
<feature type="domain" description="PA14" evidence="6">
    <location>
        <begin position="409"/>
        <end position="577"/>
    </location>
</feature>
<protein>
    <recommendedName>
        <fullName evidence="3">beta-glucosidase</fullName>
        <ecNumber evidence="3">3.2.1.21</ecNumber>
    </recommendedName>
</protein>
<dbReference type="EC" id="3.2.1.21" evidence="3"/>
<dbReference type="OrthoDB" id="47059at2759"/>
<evidence type="ECO:0000256" key="2">
    <source>
        <dbReference type="ARBA" id="ARBA00005336"/>
    </source>
</evidence>
<dbReference type="FunFam" id="2.60.40.10:FF:000495">
    <property type="entry name" value="Periplasmic beta-glucosidase"/>
    <property type="match status" value="1"/>
</dbReference>
<dbReference type="SMART" id="SM01217">
    <property type="entry name" value="Fn3_like"/>
    <property type="match status" value="1"/>
</dbReference>
<comment type="similarity">
    <text evidence="2">Belongs to the glycosyl hydrolase 3 family.</text>
</comment>
<dbReference type="PRINTS" id="PR00133">
    <property type="entry name" value="GLHYDRLASE3"/>
</dbReference>
<dbReference type="Gene3D" id="3.40.50.1700">
    <property type="entry name" value="Glycoside hydrolase family 3 C-terminal domain"/>
    <property type="match status" value="1"/>
</dbReference>
<dbReference type="Proteomes" id="UP000812966">
    <property type="component" value="Unassembled WGS sequence"/>
</dbReference>
<dbReference type="PANTHER" id="PTHR42715:SF10">
    <property type="entry name" value="BETA-GLUCOSIDASE"/>
    <property type="match status" value="1"/>
</dbReference>
<dbReference type="InterPro" id="IPR037524">
    <property type="entry name" value="PA14/GLEYA"/>
</dbReference>
<dbReference type="InterPro" id="IPR001764">
    <property type="entry name" value="Glyco_hydro_3_N"/>
</dbReference>
<evidence type="ECO:0000256" key="3">
    <source>
        <dbReference type="ARBA" id="ARBA00012744"/>
    </source>
</evidence>
<dbReference type="PROSITE" id="PS51820">
    <property type="entry name" value="PA14"/>
    <property type="match status" value="1"/>
</dbReference>
<dbReference type="InterPro" id="IPR026891">
    <property type="entry name" value="Fn3-like"/>
</dbReference>
<dbReference type="Gene3D" id="2.60.120.260">
    <property type="entry name" value="Galactose-binding domain-like"/>
    <property type="match status" value="1"/>
</dbReference>
<comment type="caution">
    <text evidence="7">The sequence shown here is derived from an EMBL/GenBank/DDBJ whole genome shotgun (WGS) entry which is preliminary data.</text>
</comment>
<dbReference type="GO" id="GO:0009251">
    <property type="term" value="P:glucan catabolic process"/>
    <property type="evidence" value="ECO:0007669"/>
    <property type="project" value="TreeGrafter"/>
</dbReference>